<organism evidence="2 3">
    <name type="scientific">Canis lupus dingo</name>
    <name type="common">dingo</name>
    <dbReference type="NCBI Taxonomy" id="286419"/>
    <lineage>
        <taxon>Eukaryota</taxon>
        <taxon>Metazoa</taxon>
        <taxon>Chordata</taxon>
        <taxon>Craniata</taxon>
        <taxon>Vertebrata</taxon>
        <taxon>Euteleostomi</taxon>
        <taxon>Mammalia</taxon>
        <taxon>Eutheria</taxon>
        <taxon>Laurasiatheria</taxon>
        <taxon>Carnivora</taxon>
        <taxon>Caniformia</taxon>
        <taxon>Canidae</taxon>
        <taxon>Canis</taxon>
    </lineage>
</organism>
<dbReference type="Ensembl" id="ENSCAFT00020029255.1">
    <property type="protein sequence ID" value="ENSCAFP00020025336.1"/>
    <property type="gene ID" value="ENSCAFG00020019950.1"/>
</dbReference>
<accession>A0A8C0L5D9</accession>
<dbReference type="Proteomes" id="UP000694391">
    <property type="component" value="Unplaced"/>
</dbReference>
<keyword evidence="3" id="KW-1185">Reference proteome</keyword>
<name>A0A8C0L5D9_CANLU</name>
<evidence type="ECO:0000313" key="3">
    <source>
        <dbReference type="Proteomes" id="UP000694391"/>
    </source>
</evidence>
<sequence>MIYFCLRFPNGPALSLLCKASQARKKQKNSTPAARGVLKAEPSRSLPRALAEDGYPGAERGPSRTTRTRVISSTRTQNVPVQRAGRSGNWPLCCRRVGLPEHVEVLKTMARYPTILQARSLHTALLTEIL</sequence>
<proteinExistence type="predicted"/>
<feature type="region of interest" description="Disordered" evidence="1">
    <location>
        <begin position="24"/>
        <end position="83"/>
    </location>
</feature>
<evidence type="ECO:0000256" key="1">
    <source>
        <dbReference type="SAM" id="MobiDB-lite"/>
    </source>
</evidence>
<dbReference type="AlphaFoldDB" id="A0A8C0L5D9"/>
<evidence type="ECO:0000313" key="2">
    <source>
        <dbReference type="Ensembl" id="ENSCAFP00020025336.1"/>
    </source>
</evidence>
<feature type="compositionally biased region" description="Low complexity" evidence="1">
    <location>
        <begin position="63"/>
        <end position="76"/>
    </location>
</feature>
<reference evidence="2" key="2">
    <citation type="submission" date="2025-09" db="UniProtKB">
        <authorList>
            <consortium name="Ensembl"/>
        </authorList>
    </citation>
    <scope>IDENTIFICATION</scope>
</reference>
<reference evidence="2" key="1">
    <citation type="submission" date="2025-08" db="UniProtKB">
        <authorList>
            <consortium name="Ensembl"/>
        </authorList>
    </citation>
    <scope>IDENTIFICATION</scope>
</reference>
<protein>
    <submittedName>
        <fullName evidence="2">Uncharacterized protein</fullName>
    </submittedName>
</protein>